<evidence type="ECO:0000313" key="2">
    <source>
        <dbReference type="Proteomes" id="UP000007264"/>
    </source>
</evidence>
<dbReference type="EMBL" id="AGSI01000004">
    <property type="protein sequence ID" value="EIE25260.1"/>
    <property type="molecule type" value="Genomic_DNA"/>
</dbReference>
<accession>I0Z3P1</accession>
<evidence type="ECO:0000313" key="1">
    <source>
        <dbReference type="EMBL" id="EIE25260.1"/>
    </source>
</evidence>
<dbReference type="AlphaFoldDB" id="I0Z3P1"/>
<sequence>MSAFQGNVSASDGPYPALACQTCVFPVYQSVNGLDTTKILHLELSNKWIYFLGDSTTRQLHEQFLAYLDEPQTFVYPGEEGEGPPLHDWVKQPGRCDYVPPPYDDTQCQQNQQRCGSLYTKSRLGSNVRVTYDWKHFMYEDYDRALFNSFAANSTPNIIVTSPGTHDCMHYPAEYYHHGLQMKRYAEHLHLLNTTVVWVDTTPFSTSYATGLGATSDVSTLSCVDHINQVAYDLARELGFYLFSRQSLILSGNFTENGEFPLHQSTPVMREELSLLLSWLGCIQHDSRFASF</sequence>
<comment type="caution">
    <text evidence="1">The sequence shown here is derived from an EMBL/GenBank/DDBJ whole genome shotgun (WGS) entry which is preliminary data.</text>
</comment>
<keyword evidence="2" id="KW-1185">Reference proteome</keyword>
<dbReference type="SUPFAM" id="SSF52266">
    <property type="entry name" value="SGNH hydrolase"/>
    <property type="match status" value="1"/>
</dbReference>
<protein>
    <submittedName>
        <fullName evidence="1">Uncharacterized protein</fullName>
    </submittedName>
</protein>
<organism evidence="1 2">
    <name type="scientific">Coccomyxa subellipsoidea (strain C-169)</name>
    <name type="common">Green microalga</name>
    <dbReference type="NCBI Taxonomy" id="574566"/>
    <lineage>
        <taxon>Eukaryota</taxon>
        <taxon>Viridiplantae</taxon>
        <taxon>Chlorophyta</taxon>
        <taxon>core chlorophytes</taxon>
        <taxon>Trebouxiophyceae</taxon>
        <taxon>Trebouxiophyceae incertae sedis</taxon>
        <taxon>Coccomyxaceae</taxon>
        <taxon>Coccomyxa</taxon>
        <taxon>Coccomyxa subellipsoidea</taxon>
    </lineage>
</organism>
<dbReference type="KEGG" id="csl:COCSUDRAFT_40564"/>
<dbReference type="OrthoDB" id="10279996at2759"/>
<reference evidence="1 2" key="1">
    <citation type="journal article" date="2012" name="Genome Biol.">
        <title>The genome of the polar eukaryotic microalga coccomyxa subellipsoidea reveals traits of cold adaptation.</title>
        <authorList>
            <person name="Blanc G."/>
            <person name="Agarkova I."/>
            <person name="Grimwood J."/>
            <person name="Kuo A."/>
            <person name="Brueggeman A."/>
            <person name="Dunigan D."/>
            <person name="Gurnon J."/>
            <person name="Ladunga I."/>
            <person name="Lindquist E."/>
            <person name="Lucas S."/>
            <person name="Pangilinan J."/>
            <person name="Proschold T."/>
            <person name="Salamov A."/>
            <person name="Schmutz J."/>
            <person name="Weeks D."/>
            <person name="Yamada T."/>
            <person name="Claverie J.M."/>
            <person name="Grigoriev I."/>
            <person name="Van Etten J."/>
            <person name="Lomsadze A."/>
            <person name="Borodovsky M."/>
        </authorList>
    </citation>
    <scope>NUCLEOTIDE SEQUENCE [LARGE SCALE GENOMIC DNA]</scope>
    <source>
        <strain evidence="1 2">C-169</strain>
    </source>
</reference>
<proteinExistence type="predicted"/>
<dbReference type="GeneID" id="17043262"/>
<dbReference type="Proteomes" id="UP000007264">
    <property type="component" value="Unassembled WGS sequence"/>
</dbReference>
<name>I0Z3P1_COCSC</name>
<dbReference type="RefSeq" id="XP_005649804.1">
    <property type="nucleotide sequence ID" value="XM_005649747.1"/>
</dbReference>
<gene>
    <name evidence="1" type="ORF">COCSUDRAFT_40564</name>
</gene>